<keyword evidence="2" id="KW-1185">Reference proteome</keyword>
<proteinExistence type="predicted"/>
<dbReference type="EMBL" id="JAWIIJ010000005">
    <property type="protein sequence ID" value="MDV2078807.1"/>
    <property type="molecule type" value="Genomic_DNA"/>
</dbReference>
<protein>
    <submittedName>
        <fullName evidence="1">Uncharacterized protein</fullName>
    </submittedName>
</protein>
<gene>
    <name evidence="1" type="ORF">RYS15_08925</name>
</gene>
<dbReference type="RefSeq" id="WP_316973498.1">
    <property type="nucleotide sequence ID" value="NZ_JAWIIJ010000005.1"/>
</dbReference>
<sequence>MQKDFESYLQYIEANRSRLPETVYEFASDVERYDLRSPHSLHDAWLSSLKVKENRRAERPFEPNTSIELVLLGPMHDREIVLKYTGVKSYRIEGKQNSYSWADTFHGDISGHQVSVGDGGDVVHEIEYVSGAVIVITCNDFGFSENQCTHDN</sequence>
<comment type="caution">
    <text evidence="1">The sequence shown here is derived from an EMBL/GenBank/DDBJ whole genome shotgun (WGS) entry which is preliminary data.</text>
</comment>
<organism evidence="1 2">
    <name type="scientific">Marinobacter xestospongiae</name>
    <dbReference type="NCBI Taxonomy" id="994319"/>
    <lineage>
        <taxon>Bacteria</taxon>
        <taxon>Pseudomonadati</taxon>
        <taxon>Pseudomonadota</taxon>
        <taxon>Gammaproteobacteria</taxon>
        <taxon>Pseudomonadales</taxon>
        <taxon>Marinobacteraceae</taxon>
        <taxon>Marinobacter</taxon>
    </lineage>
</organism>
<name>A0ABU3VX07_9GAMM</name>
<reference evidence="1 2" key="1">
    <citation type="submission" date="2023-10" db="EMBL/GenBank/DDBJ databases">
        <title>Characteristics and mechanism of a salt-tolerant marine origin heterotrophic nitrifying- aerobic denitrifying bacteria Marinobacter xestospongiae HN1.</title>
        <authorList>
            <person name="Qi R."/>
        </authorList>
    </citation>
    <scope>NUCLEOTIDE SEQUENCE [LARGE SCALE GENOMIC DNA]</scope>
    <source>
        <strain evidence="1 2">HN1</strain>
    </source>
</reference>
<accession>A0ABU3VX07</accession>
<evidence type="ECO:0000313" key="2">
    <source>
        <dbReference type="Proteomes" id="UP001269819"/>
    </source>
</evidence>
<evidence type="ECO:0000313" key="1">
    <source>
        <dbReference type="EMBL" id="MDV2078807.1"/>
    </source>
</evidence>
<dbReference type="Proteomes" id="UP001269819">
    <property type="component" value="Unassembled WGS sequence"/>
</dbReference>